<dbReference type="GO" id="GO:0033549">
    <property type="term" value="F:MAP kinase phosphatase activity"/>
    <property type="evidence" value="ECO:0007669"/>
    <property type="project" value="TreeGrafter"/>
</dbReference>
<dbReference type="GO" id="GO:0008138">
    <property type="term" value="F:protein tyrosine/serine/threonine phosphatase activity"/>
    <property type="evidence" value="ECO:0007669"/>
    <property type="project" value="InterPro"/>
</dbReference>
<dbReference type="InterPro" id="IPR029021">
    <property type="entry name" value="Prot-tyrosine_phosphatase-like"/>
</dbReference>
<proteinExistence type="predicted"/>
<name>A0A0K2THS5_LEPSM</name>
<evidence type="ECO:0000313" key="1">
    <source>
        <dbReference type="EMBL" id="CDW25345.1"/>
    </source>
</evidence>
<dbReference type="GO" id="GO:0043409">
    <property type="term" value="P:negative regulation of MAPK cascade"/>
    <property type="evidence" value="ECO:0007669"/>
    <property type="project" value="TreeGrafter"/>
</dbReference>
<dbReference type="PANTHER" id="PTHR45682">
    <property type="entry name" value="AGAP008228-PA"/>
    <property type="match status" value="1"/>
</dbReference>
<protein>
    <submittedName>
        <fullName evidence="1">Dual specificity protein phosphatase 3like [Megachile rotundata]</fullName>
    </submittedName>
</protein>
<dbReference type="InterPro" id="IPR020405">
    <property type="entry name" value="Atypical_DUSP_subfamA"/>
</dbReference>
<dbReference type="EMBL" id="HACA01007984">
    <property type="protein sequence ID" value="CDW25345.1"/>
    <property type="molecule type" value="Transcribed_RNA"/>
</dbReference>
<accession>A0A0K2THS5</accession>
<dbReference type="OrthoDB" id="273181at2759"/>
<dbReference type="PANTHER" id="PTHR45682:SF5">
    <property type="entry name" value="DUAL SPECIFICITY PROTEIN PHOSPHATASE"/>
    <property type="match status" value="1"/>
</dbReference>
<dbReference type="SUPFAM" id="SSF52799">
    <property type="entry name" value="(Phosphotyrosine protein) phosphatases II"/>
    <property type="match status" value="1"/>
</dbReference>
<dbReference type="Gene3D" id="3.90.190.10">
    <property type="entry name" value="Protein tyrosine phosphatase superfamily"/>
    <property type="match status" value="1"/>
</dbReference>
<dbReference type="AlphaFoldDB" id="A0A0K2THS5"/>
<organism evidence="1">
    <name type="scientific">Lepeophtheirus salmonis</name>
    <name type="common">Salmon louse</name>
    <name type="synonym">Caligus salmonis</name>
    <dbReference type="NCBI Taxonomy" id="72036"/>
    <lineage>
        <taxon>Eukaryota</taxon>
        <taxon>Metazoa</taxon>
        <taxon>Ecdysozoa</taxon>
        <taxon>Arthropoda</taxon>
        <taxon>Crustacea</taxon>
        <taxon>Multicrustacea</taxon>
        <taxon>Hexanauplia</taxon>
        <taxon>Copepoda</taxon>
        <taxon>Siphonostomatoida</taxon>
        <taxon>Caligidae</taxon>
        <taxon>Lepeophtheirus</taxon>
    </lineage>
</organism>
<dbReference type="PRINTS" id="PR01909">
    <property type="entry name" value="ADSPHPHTASEA"/>
</dbReference>
<sequence length="334" mass="38611">MILQQQRISLKGSDERIDYFTELFKICKKSSELSGAGVILEATLLWKRSKCIRPSIISKKGSNQKDRSVSTRNCYLFVFTPPRDFDELYSKLNSLKTDKTIKQIIEGRTITRNEVLLEALIIVLENQIEIKERDKREEEKLLFNKTQELTRSIEPWTPVHDQAIKTKMNSQVLSDGPEYFNQSSIAKTTPLMTLKERKMYAQELQTYLYTHPPEDLTPPGCEDSLVINRKIIGVDCDEVYPRIILGNGATLKNIEYLKRIGITHVLNAAEFRGVNLNNTYFENSEITYKGLRVEDTPQTQICKHFSDVAKYINDALLQSSQNKVSFFYIKNLFF</sequence>
<dbReference type="GO" id="GO:0005737">
    <property type="term" value="C:cytoplasm"/>
    <property type="evidence" value="ECO:0007669"/>
    <property type="project" value="TreeGrafter"/>
</dbReference>
<dbReference type="PRINTS" id="PR01908">
    <property type="entry name" value="ADSPHPHTASE"/>
</dbReference>
<reference evidence="1" key="1">
    <citation type="submission" date="2014-05" db="EMBL/GenBank/DDBJ databases">
        <authorList>
            <person name="Chronopoulou M."/>
        </authorList>
    </citation>
    <scope>NUCLEOTIDE SEQUENCE</scope>
    <source>
        <tissue evidence="1">Whole organism</tissue>
    </source>
</reference>